<dbReference type="Proteomes" id="UP001465976">
    <property type="component" value="Unassembled WGS sequence"/>
</dbReference>
<keyword evidence="2" id="KW-1185">Reference proteome</keyword>
<proteinExistence type="predicted"/>
<feature type="non-terminal residue" evidence="1">
    <location>
        <position position="65"/>
    </location>
</feature>
<evidence type="ECO:0000313" key="1">
    <source>
        <dbReference type="EMBL" id="KAL0563149.1"/>
    </source>
</evidence>
<accession>A0ABR3EJU3</accession>
<reference evidence="1 2" key="1">
    <citation type="submission" date="2024-02" db="EMBL/GenBank/DDBJ databases">
        <title>A draft genome for the cacao thread blight pathogen Marasmius crinis-equi.</title>
        <authorList>
            <person name="Cohen S.P."/>
            <person name="Baruah I.K."/>
            <person name="Amoako-Attah I."/>
            <person name="Bukari Y."/>
            <person name="Meinhardt L.W."/>
            <person name="Bailey B.A."/>
        </authorList>
    </citation>
    <scope>NUCLEOTIDE SEQUENCE [LARGE SCALE GENOMIC DNA]</scope>
    <source>
        <strain evidence="1 2">GH-76</strain>
    </source>
</reference>
<evidence type="ECO:0000313" key="2">
    <source>
        <dbReference type="Proteomes" id="UP001465976"/>
    </source>
</evidence>
<name>A0ABR3EJU3_9AGAR</name>
<gene>
    <name evidence="1" type="ORF">V5O48_018927</name>
</gene>
<feature type="non-terminal residue" evidence="1">
    <location>
        <position position="1"/>
    </location>
</feature>
<comment type="caution">
    <text evidence="1">The sequence shown here is derived from an EMBL/GenBank/DDBJ whole genome shotgun (WGS) entry which is preliminary data.</text>
</comment>
<organism evidence="1 2">
    <name type="scientific">Marasmius crinis-equi</name>
    <dbReference type="NCBI Taxonomy" id="585013"/>
    <lineage>
        <taxon>Eukaryota</taxon>
        <taxon>Fungi</taxon>
        <taxon>Dikarya</taxon>
        <taxon>Basidiomycota</taxon>
        <taxon>Agaricomycotina</taxon>
        <taxon>Agaricomycetes</taxon>
        <taxon>Agaricomycetidae</taxon>
        <taxon>Agaricales</taxon>
        <taxon>Marasmiineae</taxon>
        <taxon>Marasmiaceae</taxon>
        <taxon>Marasmius</taxon>
    </lineage>
</organism>
<dbReference type="EMBL" id="JBAHYK010003871">
    <property type="protein sequence ID" value="KAL0563149.1"/>
    <property type="molecule type" value="Genomic_DNA"/>
</dbReference>
<sequence length="65" mass="6920">PLLLQTSALIPSTPASDAGAEYYNAGLPGQPRLVARTSTTPWEALTGPDGFRILKELRRASDNPV</sequence>
<protein>
    <submittedName>
        <fullName evidence="1">Uncharacterized protein</fullName>
    </submittedName>
</protein>